<accession>A0A4Y8Q0J4</accession>
<dbReference type="SUPFAM" id="SSF90123">
    <property type="entry name" value="ABC transporter transmembrane region"/>
    <property type="match status" value="1"/>
</dbReference>
<dbReference type="InterPro" id="IPR017871">
    <property type="entry name" value="ABC_transporter-like_CS"/>
</dbReference>
<evidence type="ECO:0000256" key="4">
    <source>
        <dbReference type="ARBA" id="ARBA00022741"/>
    </source>
</evidence>
<dbReference type="PROSITE" id="PS50929">
    <property type="entry name" value="ABC_TM1F"/>
    <property type="match status" value="1"/>
</dbReference>
<dbReference type="OrthoDB" id="9806127at2"/>
<keyword evidence="4" id="KW-0547">Nucleotide-binding</keyword>
<evidence type="ECO:0000256" key="8">
    <source>
        <dbReference type="SAM" id="Phobius"/>
    </source>
</evidence>
<feature type="transmembrane region" description="Helical" evidence="8">
    <location>
        <begin position="176"/>
        <end position="194"/>
    </location>
</feature>
<evidence type="ECO:0000256" key="7">
    <source>
        <dbReference type="ARBA" id="ARBA00023136"/>
    </source>
</evidence>
<evidence type="ECO:0000259" key="9">
    <source>
        <dbReference type="PROSITE" id="PS50893"/>
    </source>
</evidence>
<reference evidence="11 12" key="1">
    <citation type="submission" date="2017-03" db="EMBL/GenBank/DDBJ databases">
        <title>Isolation of Levoglucosan Utilizing Bacteria.</title>
        <authorList>
            <person name="Arya A.S."/>
        </authorList>
    </citation>
    <scope>NUCLEOTIDE SEQUENCE [LARGE SCALE GENOMIC DNA]</scope>
    <source>
        <strain evidence="11 12">MEC069</strain>
    </source>
</reference>
<comment type="subcellular location">
    <subcellularLocation>
        <location evidence="1">Cell membrane</location>
        <topology evidence="1">Multi-pass membrane protein</topology>
    </subcellularLocation>
</comment>
<comment type="caution">
    <text evidence="11">The sequence shown here is derived from an EMBL/GenBank/DDBJ whole genome shotgun (WGS) entry which is preliminary data.</text>
</comment>
<evidence type="ECO:0000313" key="12">
    <source>
        <dbReference type="Proteomes" id="UP000298246"/>
    </source>
</evidence>
<evidence type="ECO:0000256" key="3">
    <source>
        <dbReference type="ARBA" id="ARBA00022692"/>
    </source>
</evidence>
<feature type="transmembrane region" description="Helical" evidence="8">
    <location>
        <begin position="151"/>
        <end position="170"/>
    </location>
</feature>
<dbReference type="InterPro" id="IPR011527">
    <property type="entry name" value="ABC1_TM_dom"/>
</dbReference>
<dbReference type="EMBL" id="MYFO01000014">
    <property type="protein sequence ID" value="TFE87231.1"/>
    <property type="molecule type" value="Genomic_DNA"/>
</dbReference>
<dbReference type="Pfam" id="PF00664">
    <property type="entry name" value="ABC_membrane"/>
    <property type="match status" value="1"/>
</dbReference>
<keyword evidence="3 8" id="KW-0812">Transmembrane</keyword>
<keyword evidence="12" id="KW-1185">Reference proteome</keyword>
<dbReference type="AlphaFoldDB" id="A0A4Y8Q0J4"/>
<feature type="domain" description="ABC transmembrane type-1" evidence="10">
    <location>
        <begin position="50"/>
        <end position="319"/>
    </location>
</feature>
<gene>
    <name evidence="11" type="ORF">B5M42_12330</name>
</gene>
<dbReference type="SMART" id="SM00382">
    <property type="entry name" value="AAA"/>
    <property type="match status" value="1"/>
</dbReference>
<dbReference type="Proteomes" id="UP000298246">
    <property type="component" value="Unassembled WGS sequence"/>
</dbReference>
<dbReference type="GO" id="GO:0005886">
    <property type="term" value="C:plasma membrane"/>
    <property type="evidence" value="ECO:0007669"/>
    <property type="project" value="UniProtKB-SubCell"/>
</dbReference>
<evidence type="ECO:0000256" key="1">
    <source>
        <dbReference type="ARBA" id="ARBA00004651"/>
    </source>
</evidence>
<dbReference type="SUPFAM" id="SSF52540">
    <property type="entry name" value="P-loop containing nucleoside triphosphate hydrolases"/>
    <property type="match status" value="1"/>
</dbReference>
<evidence type="ECO:0000259" key="10">
    <source>
        <dbReference type="PROSITE" id="PS50929"/>
    </source>
</evidence>
<keyword evidence="7 8" id="KW-0472">Membrane</keyword>
<feature type="transmembrane region" description="Helical" evidence="8">
    <location>
        <begin position="77"/>
        <end position="97"/>
    </location>
</feature>
<dbReference type="InterPro" id="IPR036640">
    <property type="entry name" value="ABC1_TM_sf"/>
</dbReference>
<organism evidence="11 12">
    <name type="scientific">Paenibacillus athensensis</name>
    <dbReference type="NCBI Taxonomy" id="1967502"/>
    <lineage>
        <taxon>Bacteria</taxon>
        <taxon>Bacillati</taxon>
        <taxon>Bacillota</taxon>
        <taxon>Bacilli</taxon>
        <taxon>Bacillales</taxon>
        <taxon>Paenibacillaceae</taxon>
        <taxon>Paenibacillus</taxon>
    </lineage>
</organism>
<keyword evidence="5" id="KW-0067">ATP-binding</keyword>
<dbReference type="PROSITE" id="PS00211">
    <property type="entry name" value="ABC_TRANSPORTER_1"/>
    <property type="match status" value="1"/>
</dbReference>
<dbReference type="Pfam" id="PF00005">
    <property type="entry name" value="ABC_tran"/>
    <property type="match status" value="1"/>
</dbReference>
<proteinExistence type="inferred from homology"/>
<dbReference type="GO" id="GO:0015421">
    <property type="term" value="F:ABC-type oligopeptide transporter activity"/>
    <property type="evidence" value="ECO:0007669"/>
    <property type="project" value="TreeGrafter"/>
</dbReference>
<sequence length="589" mass="66605">MKVGPESLLEDERLTEKKPLAILYAMYRGNFSKIILSMLFFMVKHSPIWVLPIITARFINFASSPGEHHLMDLWPEMLILLIILVQNIPMHSLYVSYMSKAIRYVEADLRSTLIRKLQRLSMSYHGDLKAGKMQAKVLRDVEAIEFLSRQLMVSVLPALINVIVTVIITINYNVPVSLFFILTVPVSFLIVAAFRRKMGVTNREFRKEIESMSGKVSEMMEMIPVTRAHGLEKVEISRIDRTLQNLRGKGYKLDILEAFFGSSNWVTIQIFQVACLIFTAGLAFKGQIPVGYIVMFQGFFSTIMMSVLQILNVYPNIAKGLESIYSVTEIVFSKDTEEYVGTKKLQPVRGQVTFEDVHFSYRSSDKHVLRNFALEVRAGECIALIGESGAGKSTILNLIIGFYKPTQGQIRIDGVPLEELDIQEYRKSLAVVLQTNILFSGTIRENITYGLQGITDEKLWEVIDMTNLRDVIEALPSGVDTLIGEHGGKLSGGQRQRIAIARALIRDPRIIILDEATSALDNKSEHHVQTAMKRLIEGRTTFIVAHRLSTIRDADRIVVMNRGRISEVGTYDELMDSRGEFYNLKAIQA</sequence>
<evidence type="ECO:0000256" key="2">
    <source>
        <dbReference type="ARBA" id="ARBA00005417"/>
    </source>
</evidence>
<dbReference type="FunFam" id="3.40.50.300:FF:000218">
    <property type="entry name" value="Multidrug ABC transporter ATP-binding protein"/>
    <property type="match status" value="1"/>
</dbReference>
<dbReference type="GO" id="GO:0016887">
    <property type="term" value="F:ATP hydrolysis activity"/>
    <property type="evidence" value="ECO:0007669"/>
    <property type="project" value="InterPro"/>
</dbReference>
<dbReference type="GO" id="GO:0005524">
    <property type="term" value="F:ATP binding"/>
    <property type="evidence" value="ECO:0007669"/>
    <property type="project" value="UniProtKB-KW"/>
</dbReference>
<feature type="transmembrane region" description="Helical" evidence="8">
    <location>
        <begin position="265"/>
        <end position="284"/>
    </location>
</feature>
<dbReference type="CDD" id="cd07346">
    <property type="entry name" value="ABC_6TM_exporters"/>
    <property type="match status" value="1"/>
</dbReference>
<dbReference type="PROSITE" id="PS50893">
    <property type="entry name" value="ABC_TRANSPORTER_2"/>
    <property type="match status" value="1"/>
</dbReference>
<evidence type="ECO:0000256" key="6">
    <source>
        <dbReference type="ARBA" id="ARBA00022989"/>
    </source>
</evidence>
<keyword evidence="6 8" id="KW-1133">Transmembrane helix</keyword>
<evidence type="ECO:0000256" key="5">
    <source>
        <dbReference type="ARBA" id="ARBA00022840"/>
    </source>
</evidence>
<feature type="domain" description="ABC transporter" evidence="9">
    <location>
        <begin position="352"/>
        <end position="587"/>
    </location>
</feature>
<dbReference type="InterPro" id="IPR003593">
    <property type="entry name" value="AAA+_ATPase"/>
</dbReference>
<dbReference type="PANTHER" id="PTHR43394">
    <property type="entry name" value="ATP-DEPENDENT PERMEASE MDL1, MITOCHONDRIAL"/>
    <property type="match status" value="1"/>
</dbReference>
<comment type="similarity">
    <text evidence="2">Belongs to the ABC transporter superfamily.</text>
</comment>
<name>A0A4Y8Q0J4_9BACL</name>
<protein>
    <submittedName>
        <fullName evidence="11">ABC transporter</fullName>
    </submittedName>
</protein>
<dbReference type="InterPro" id="IPR039421">
    <property type="entry name" value="Type_1_exporter"/>
</dbReference>
<dbReference type="RefSeq" id="WP_134753235.1">
    <property type="nucleotide sequence ID" value="NZ_MYFO02000002.1"/>
</dbReference>
<dbReference type="InterPro" id="IPR027417">
    <property type="entry name" value="P-loop_NTPase"/>
</dbReference>
<evidence type="ECO:0000313" key="11">
    <source>
        <dbReference type="EMBL" id="TFE87231.1"/>
    </source>
</evidence>
<dbReference type="InterPro" id="IPR003439">
    <property type="entry name" value="ABC_transporter-like_ATP-bd"/>
</dbReference>
<dbReference type="Gene3D" id="3.40.50.300">
    <property type="entry name" value="P-loop containing nucleotide triphosphate hydrolases"/>
    <property type="match status" value="1"/>
</dbReference>
<dbReference type="PANTHER" id="PTHR43394:SF1">
    <property type="entry name" value="ATP-BINDING CASSETTE SUB-FAMILY B MEMBER 10, MITOCHONDRIAL"/>
    <property type="match status" value="1"/>
</dbReference>
<dbReference type="Gene3D" id="1.20.1560.10">
    <property type="entry name" value="ABC transporter type 1, transmembrane domain"/>
    <property type="match status" value="1"/>
</dbReference>